<keyword evidence="4" id="KW-0255">Endonuclease</keyword>
<evidence type="ECO:0000313" key="12">
    <source>
        <dbReference type="EMBL" id="TII04066.1"/>
    </source>
</evidence>
<accession>A0A2I5KIV0</accession>
<dbReference type="InterPro" id="IPR038570">
    <property type="entry name" value="HicA_sf"/>
</dbReference>
<evidence type="ECO:0000313" key="19">
    <source>
        <dbReference type="Proteomes" id="UP000309259"/>
    </source>
</evidence>
<reference evidence="10 16" key="1">
    <citation type="submission" date="2018-11" db="EMBL/GenBank/DDBJ databases">
        <title>Changes in penicillin susceptibility of Streptococcus suis isolates by amino acid alterations in the penicillin-binding protein.</title>
        <authorList>
            <person name="Niemann L."/>
            <person name="Eichhorn I."/>
        </authorList>
    </citation>
    <scope>NUCLEOTIDE SEQUENCE [LARGE SCALE GENOMIC DNA]</scope>
    <source>
        <strain evidence="10 16">IMT40738</strain>
    </source>
</reference>
<dbReference type="GO" id="GO:0003729">
    <property type="term" value="F:mRNA binding"/>
    <property type="evidence" value="ECO:0007669"/>
    <property type="project" value="InterPro"/>
</dbReference>
<reference evidence="11 15" key="2">
    <citation type="submission" date="2018-11" db="EMBL/GenBank/DDBJ databases">
        <authorList>
            <person name="Stevens M.J."/>
            <person name="Cernela N."/>
            <person name="Spoerry Serrano N."/>
            <person name="Schmitt S."/>
            <person name="Schrenzel J."/>
            <person name="Stephan R."/>
        </authorList>
    </citation>
    <scope>NUCLEOTIDE SEQUENCE [LARGE SCALE GENOMIC DNA]</scope>
    <source>
        <strain evidence="11 15">SS1014</strain>
    </source>
</reference>
<keyword evidence="7" id="KW-0346">Stress response</keyword>
<sequence length="69" mass="7499">MILSGGKSAMPMTQKEMVKLLTAHGWTKTKGGKGSHVKLEKAGERPITIPHGEINKYTERGIKKQAGLL</sequence>
<evidence type="ECO:0000313" key="10">
    <source>
        <dbReference type="EMBL" id="RRN49633.1"/>
    </source>
</evidence>
<gene>
    <name evidence="10" type="ORF">EI220_08645</name>
    <name evidence="11" type="ORF">EJA00_01695</name>
    <name evidence="14" type="ORF">FAJ34_03945</name>
    <name evidence="12" type="ORF">FAJ35_01055</name>
    <name evidence="13" type="ORF">FAJ36_01640</name>
    <name evidence="9" type="ORF">GLP18_02465</name>
</gene>
<proteinExistence type="inferred from homology"/>
<evidence type="ECO:0000313" key="16">
    <source>
        <dbReference type="Proteomes" id="UP000278566"/>
    </source>
</evidence>
<dbReference type="SUPFAM" id="SSF54786">
    <property type="entry name" value="YcfA/nrd intein domain"/>
    <property type="match status" value="1"/>
</dbReference>
<keyword evidence="5" id="KW-0378">Hydrolase</keyword>
<keyword evidence="6" id="KW-0694">RNA-binding</keyword>
<evidence type="ECO:0000256" key="5">
    <source>
        <dbReference type="ARBA" id="ARBA00022801"/>
    </source>
</evidence>
<dbReference type="EMBL" id="RSDG01000006">
    <property type="protein sequence ID" value="RRR50027.1"/>
    <property type="molecule type" value="Genomic_DNA"/>
</dbReference>
<feature type="region of interest" description="Disordered" evidence="8">
    <location>
        <begin position="24"/>
        <end position="52"/>
    </location>
</feature>
<keyword evidence="3" id="KW-0540">Nuclease</keyword>
<dbReference type="EMBL" id="SSXN01000001">
    <property type="protein sequence ID" value="TII07420.1"/>
    <property type="molecule type" value="Genomic_DNA"/>
</dbReference>
<evidence type="ECO:0000256" key="8">
    <source>
        <dbReference type="SAM" id="MobiDB-lite"/>
    </source>
</evidence>
<dbReference type="EMBL" id="RRZO01000043">
    <property type="protein sequence ID" value="RRN49633.1"/>
    <property type="molecule type" value="Genomic_DNA"/>
</dbReference>
<organism evidence="14 17">
    <name type="scientific">Streptococcus suis</name>
    <dbReference type="NCBI Taxonomy" id="1307"/>
    <lineage>
        <taxon>Bacteria</taxon>
        <taxon>Bacillati</taxon>
        <taxon>Bacillota</taxon>
        <taxon>Bacilli</taxon>
        <taxon>Lactobacillales</taxon>
        <taxon>Streptococcaceae</taxon>
        <taxon>Streptococcus</taxon>
    </lineage>
</organism>
<evidence type="ECO:0000256" key="7">
    <source>
        <dbReference type="ARBA" id="ARBA00023016"/>
    </source>
</evidence>
<reference evidence="14 17" key="6">
    <citation type="submission" date="2019-04" db="EMBL/GenBank/DDBJ databases">
        <title>Genome analysis of Streptococcus suis strain WUSS425.</title>
        <authorList>
            <person name="Chen H."/>
            <person name="Gao X."/>
            <person name="Wu Z."/>
        </authorList>
    </citation>
    <scope>NUCLEOTIDE SEQUENCE [LARGE SCALE GENOMIC DNA]</scope>
    <source>
        <strain evidence="14 17">WUSS425</strain>
    </source>
</reference>
<dbReference type="Proteomes" id="UP000483765">
    <property type="component" value="Unassembled WGS sequence"/>
</dbReference>
<evidence type="ECO:0000313" key="11">
    <source>
        <dbReference type="EMBL" id="RRR50027.1"/>
    </source>
</evidence>
<evidence type="ECO:0000313" key="20">
    <source>
        <dbReference type="Proteomes" id="UP000483765"/>
    </source>
</evidence>
<protein>
    <submittedName>
        <fullName evidence="9">Addiction module toxin, HicA family</fullName>
    </submittedName>
    <submittedName>
        <fullName evidence="14">Type II toxin-antitoxin system HicA family toxin</fullName>
    </submittedName>
</protein>
<evidence type="ECO:0000256" key="2">
    <source>
        <dbReference type="ARBA" id="ARBA00022649"/>
    </source>
</evidence>
<dbReference type="Gene3D" id="3.30.920.30">
    <property type="entry name" value="Hypothetical protein"/>
    <property type="match status" value="1"/>
</dbReference>
<comment type="similarity">
    <text evidence="1">Belongs to the HicA mRNA interferase family.</text>
</comment>
<evidence type="ECO:0000313" key="15">
    <source>
        <dbReference type="Proteomes" id="UP000273973"/>
    </source>
</evidence>
<name>A0A2I5KIV0_STRSU</name>
<dbReference type="Pfam" id="PF07927">
    <property type="entry name" value="HicA_toxin"/>
    <property type="match status" value="1"/>
</dbReference>
<dbReference type="Proteomes" id="UP000278566">
    <property type="component" value="Unassembled WGS sequence"/>
</dbReference>
<evidence type="ECO:0000256" key="6">
    <source>
        <dbReference type="ARBA" id="ARBA00022884"/>
    </source>
</evidence>
<evidence type="ECO:0000256" key="1">
    <source>
        <dbReference type="ARBA" id="ARBA00006620"/>
    </source>
</evidence>
<reference evidence="12 19" key="4">
    <citation type="submission" date="2019-04" db="EMBL/GenBank/DDBJ databases">
        <title>Genome analysis of Streptococcus suis strain WUSS327.</title>
        <authorList>
            <person name="Chen H."/>
            <person name="Gao X."/>
            <person name="Wu Z."/>
        </authorList>
    </citation>
    <scope>NUCLEOTIDE SEQUENCE [LARGE SCALE GENOMIC DNA]</scope>
    <source>
        <strain evidence="12 19">WUSS327</strain>
    </source>
</reference>
<evidence type="ECO:0000256" key="3">
    <source>
        <dbReference type="ARBA" id="ARBA00022722"/>
    </source>
</evidence>
<dbReference type="EMBL" id="SSXL01000002">
    <property type="protein sequence ID" value="TII04066.1"/>
    <property type="molecule type" value="Genomic_DNA"/>
</dbReference>
<evidence type="ECO:0000313" key="17">
    <source>
        <dbReference type="Proteomes" id="UP000305768"/>
    </source>
</evidence>
<dbReference type="InterPro" id="IPR012933">
    <property type="entry name" value="HicA_mRNA_interferase"/>
</dbReference>
<comment type="caution">
    <text evidence="14">The sequence shown here is derived from an EMBL/GenBank/DDBJ whole genome shotgun (WGS) entry which is preliminary data.</text>
</comment>
<dbReference type="EMBL" id="WNXH01000003">
    <property type="protein sequence ID" value="MYN69100.1"/>
    <property type="molecule type" value="Genomic_DNA"/>
</dbReference>
<dbReference type="Proteomes" id="UP000309259">
    <property type="component" value="Unassembled WGS sequence"/>
</dbReference>
<reference evidence="13 18" key="5">
    <citation type="submission" date="2019-04" db="EMBL/GenBank/DDBJ databases">
        <title>Genome analysis of Streptococcus suis strain WUSS330.</title>
        <authorList>
            <person name="Chen H."/>
            <person name="Gao X."/>
            <person name="Wu Z."/>
        </authorList>
    </citation>
    <scope>NUCLEOTIDE SEQUENCE [LARGE SCALE GENOMIC DNA]</scope>
    <source>
        <strain evidence="13 18">WUSS330</strain>
    </source>
</reference>
<evidence type="ECO:0000313" key="9">
    <source>
        <dbReference type="EMBL" id="MYN69100.1"/>
    </source>
</evidence>
<reference evidence="9 20" key="7">
    <citation type="submission" date="2019-11" db="EMBL/GenBank/DDBJ databases">
        <title>Divergent Streptococcus suis from cattle.</title>
        <authorList>
            <person name="Williamson C."/>
        </authorList>
    </citation>
    <scope>NUCLEOTIDE SEQUENCE [LARGE SCALE GENOMIC DNA]</scope>
    <source>
        <strain evidence="9 20">10-36905</strain>
    </source>
</reference>
<evidence type="ECO:0000313" key="18">
    <source>
        <dbReference type="Proteomes" id="UP000305785"/>
    </source>
</evidence>
<reference evidence="11 15" key="3">
    <citation type="submission" date="2018-12" db="EMBL/GenBank/DDBJ databases">
        <title>Whole-genome sequences of fifteen clinical Streptococcus suis strains isolated from pigs between 2006 and 2018.</title>
        <authorList>
            <person name="Stevens M.J.A."/>
            <person name="Cernela N."/>
            <person name="Spoerry Serrano N."/>
            <person name="Schmitt S."/>
            <person name="Schrenzel J."/>
            <person name="Stephan R."/>
        </authorList>
    </citation>
    <scope>NUCLEOTIDE SEQUENCE [LARGE SCALE GENOMIC DNA]</scope>
    <source>
        <strain evidence="11 15">SS1014</strain>
    </source>
</reference>
<dbReference type="GO" id="GO:0004519">
    <property type="term" value="F:endonuclease activity"/>
    <property type="evidence" value="ECO:0007669"/>
    <property type="project" value="UniProtKB-KW"/>
</dbReference>
<evidence type="ECO:0000313" key="13">
    <source>
        <dbReference type="EMBL" id="TII07420.1"/>
    </source>
</evidence>
<evidence type="ECO:0000313" key="14">
    <source>
        <dbReference type="EMBL" id="TII08674.1"/>
    </source>
</evidence>
<keyword evidence="2" id="KW-1277">Toxin-antitoxin system</keyword>
<dbReference type="Proteomes" id="UP000273973">
    <property type="component" value="Unassembled WGS sequence"/>
</dbReference>
<evidence type="ECO:0000256" key="4">
    <source>
        <dbReference type="ARBA" id="ARBA00022759"/>
    </source>
</evidence>
<dbReference type="EMBL" id="SSXP01000003">
    <property type="protein sequence ID" value="TII08674.1"/>
    <property type="molecule type" value="Genomic_DNA"/>
</dbReference>
<dbReference type="Proteomes" id="UP000305768">
    <property type="component" value="Unassembled WGS sequence"/>
</dbReference>
<dbReference type="GO" id="GO:0016787">
    <property type="term" value="F:hydrolase activity"/>
    <property type="evidence" value="ECO:0007669"/>
    <property type="project" value="UniProtKB-KW"/>
</dbReference>
<dbReference type="AlphaFoldDB" id="A0A2I5KIV0"/>
<dbReference type="Proteomes" id="UP000305785">
    <property type="component" value="Unassembled WGS sequence"/>
</dbReference>